<dbReference type="Gene3D" id="2.130.10.10">
    <property type="entry name" value="YVTN repeat-like/Quinoprotein amine dehydrogenase"/>
    <property type="match status" value="4"/>
</dbReference>
<feature type="repeat" description="WD" evidence="5">
    <location>
        <begin position="535"/>
        <end position="569"/>
    </location>
</feature>
<keyword evidence="2 5" id="KW-0853">WD repeat</keyword>
<evidence type="ECO:0000259" key="6">
    <source>
        <dbReference type="PROSITE" id="PS50222"/>
    </source>
</evidence>
<dbReference type="InterPro" id="IPR011992">
    <property type="entry name" value="EF-hand-dom_pair"/>
</dbReference>
<proteinExistence type="predicted"/>
<feature type="repeat" description="WD" evidence="5">
    <location>
        <begin position="385"/>
        <end position="426"/>
    </location>
</feature>
<sequence>MESAQEKEEECSQNEKLEDKLNFEHLKRLQRLFEEMDTDGSGALDMDEFKTAMTALLGGHMDEHELELMFMKIDTNCDGTVDWEEYLNYMLLEYLEKDSMSSTVREKPFHGKLRLISNIDHRGSIVRISFYPSSLQSISDSDNLSGRYLTLSNEGNLCFWSNDMNLIKTIYIHENNLRIRKAWMTDMVCLPNVSLLAISTTDRDIQFFDSNPSKCEQTYQIVAMNHCVVAMNYYFNPLSPNEAYMVVGDTGGSVYCLCFSQCLVDGLFGSLLKKQRSNRQIYFKELLGKAVPGLSVLSFPGLHDNWIRQVRYVPQLTSFISCAASSNFSMCNYDVQGQGRYVYRLYRGITCFDYSESQNFIITGAMDHTVRVWNPHVTSKSVLIIQGHLSAITHVSLQDELHQAITISEDNYIKVWDIRDQRCVQTIKGDALKSLGRSTISSAFFNQFQQILLLGTSKLGYFGNIPPEGEISEGAKTSHPKCLCGALYNSLFNYVISTCHGSVITVWDLNTGDKIIQFNKCHKITKIGVYYPVEITAMTLDPTERRLITGGRDGTVKIWNFNNGACLREMKTIGKTEITSILCQKEYIIVAGWNKHVTAFLDSADDDSYKIWTAKHKDDIVAMDYYKGSLLATASYDGEIILWLLETGHVSKRLRETYSQPESGVQKNSDFSTNVNMPKESGAEGNVVENSTPGVSDVLGSVSDVYGNQQCNSSLSSNKPTLREDSVFIRCFDSDTVSVNQLLFLKTREVSPEVAVLLATAKDGFVRAWSIHQNGQILGKFYAPKREDQSVTCMTTDQMNNFLFTGDSSGYIRTWSLSTYGIPTVTGEVTSHVPQFTYLSHENKESYLRQFPYLRFEISNSIRTRRMAEQSPTCVQFSTYAIGEPPLLLNSYRAHVEKVVHLNFIEGKNLLISSSKDCCVRLWTLGGKFIGTFGQREQWNLHGELLITNTVVRQNLLPPDVRRIASATTLKVFNEGKCPHWVMALNIISLFLGNFKKEIPTKITESNLEQQTVKPAISKSILGKFYEPQKRHKPPPQLFSASQINRNMAVFNALPCASLDDSTQETLLHVRNIVTRIQRSKISARFKSILTSKKSEIIVKFENRGSRNRRQSRIP</sequence>
<feature type="repeat" description="WD" evidence="5">
    <location>
        <begin position="349"/>
        <end position="374"/>
    </location>
</feature>
<dbReference type="PROSITE" id="PS50294">
    <property type="entry name" value="WD_REPEATS_REGION"/>
    <property type="match status" value="3"/>
</dbReference>
<dbReference type="PROSITE" id="PS00678">
    <property type="entry name" value="WD_REPEATS_1"/>
    <property type="match status" value="2"/>
</dbReference>
<dbReference type="PROSITE" id="PS50082">
    <property type="entry name" value="WD_REPEATS_2"/>
    <property type="match status" value="5"/>
</dbReference>
<dbReference type="SUPFAM" id="SSF50978">
    <property type="entry name" value="WD40 repeat-like"/>
    <property type="match status" value="3"/>
</dbReference>
<dbReference type="Gene3D" id="1.10.238.10">
    <property type="entry name" value="EF-hand"/>
    <property type="match status" value="1"/>
</dbReference>
<dbReference type="PANTHER" id="PTHR44324:SF6">
    <property type="entry name" value="EF-HAND CALCIUM BINDING DOMAIN 8"/>
    <property type="match status" value="1"/>
</dbReference>
<dbReference type="InterPro" id="IPR001680">
    <property type="entry name" value="WD40_rpt"/>
</dbReference>
<keyword evidence="3" id="KW-0677">Repeat</keyword>
<organism evidence="7 8">
    <name type="scientific">Limulus polyphemus</name>
    <name type="common">Atlantic horseshoe crab</name>
    <dbReference type="NCBI Taxonomy" id="6850"/>
    <lineage>
        <taxon>Eukaryota</taxon>
        <taxon>Metazoa</taxon>
        <taxon>Ecdysozoa</taxon>
        <taxon>Arthropoda</taxon>
        <taxon>Chelicerata</taxon>
        <taxon>Merostomata</taxon>
        <taxon>Xiphosura</taxon>
        <taxon>Limulidae</taxon>
        <taxon>Limulus</taxon>
    </lineage>
</organism>
<accession>A0ABM1B6F1</accession>
<evidence type="ECO:0000313" key="7">
    <source>
        <dbReference type="Proteomes" id="UP000694941"/>
    </source>
</evidence>
<dbReference type="PROSITE" id="PS00018">
    <property type="entry name" value="EF_HAND_1"/>
    <property type="match status" value="2"/>
</dbReference>
<reference evidence="8" key="1">
    <citation type="submission" date="2025-08" db="UniProtKB">
        <authorList>
            <consortium name="RefSeq"/>
        </authorList>
    </citation>
    <scope>IDENTIFICATION</scope>
    <source>
        <tissue evidence="8">Muscle</tissue>
    </source>
</reference>
<name>A0ABM1B6F1_LIMPO</name>
<dbReference type="RefSeq" id="XP_013775753.1">
    <property type="nucleotide sequence ID" value="XM_013920299.1"/>
</dbReference>
<dbReference type="InterPro" id="IPR036322">
    <property type="entry name" value="WD40_repeat_dom_sf"/>
</dbReference>
<dbReference type="PROSITE" id="PS50222">
    <property type="entry name" value="EF_HAND_2"/>
    <property type="match status" value="2"/>
</dbReference>
<dbReference type="Proteomes" id="UP000694941">
    <property type="component" value="Unplaced"/>
</dbReference>
<dbReference type="InterPro" id="IPR015943">
    <property type="entry name" value="WD40/YVTN_repeat-like_dom_sf"/>
</dbReference>
<gene>
    <name evidence="8" type="primary">LOC106460579</name>
</gene>
<evidence type="ECO:0000256" key="1">
    <source>
        <dbReference type="ARBA" id="ARBA00014901"/>
    </source>
</evidence>
<dbReference type="Pfam" id="PF13499">
    <property type="entry name" value="EF-hand_7"/>
    <property type="match status" value="1"/>
</dbReference>
<feature type="repeat" description="WD" evidence="5">
    <location>
        <begin position="892"/>
        <end position="925"/>
    </location>
</feature>
<evidence type="ECO:0000256" key="4">
    <source>
        <dbReference type="ARBA" id="ARBA00022837"/>
    </source>
</evidence>
<dbReference type="Pfam" id="PF00400">
    <property type="entry name" value="WD40"/>
    <property type="match status" value="4"/>
</dbReference>
<evidence type="ECO:0000313" key="8">
    <source>
        <dbReference type="RefSeq" id="XP_013775753.1"/>
    </source>
</evidence>
<dbReference type="InterPro" id="IPR051242">
    <property type="entry name" value="WD-EF-hand_domain"/>
</dbReference>
<feature type="domain" description="EF-hand" evidence="6">
    <location>
        <begin position="61"/>
        <end position="96"/>
    </location>
</feature>
<evidence type="ECO:0000256" key="3">
    <source>
        <dbReference type="ARBA" id="ARBA00022737"/>
    </source>
</evidence>
<dbReference type="InterPro" id="IPR020472">
    <property type="entry name" value="WD40_PAC1"/>
</dbReference>
<evidence type="ECO:0000256" key="5">
    <source>
        <dbReference type="PROSITE-ProRule" id="PRU00221"/>
    </source>
</evidence>
<dbReference type="SMART" id="SM00320">
    <property type="entry name" value="WD40"/>
    <property type="match status" value="11"/>
</dbReference>
<keyword evidence="4" id="KW-0106">Calcium</keyword>
<dbReference type="InterPro" id="IPR002048">
    <property type="entry name" value="EF_hand_dom"/>
</dbReference>
<dbReference type="CDD" id="cd00051">
    <property type="entry name" value="EFh"/>
    <property type="match status" value="1"/>
</dbReference>
<keyword evidence="7" id="KW-1185">Reference proteome</keyword>
<dbReference type="InterPro" id="IPR019775">
    <property type="entry name" value="WD40_repeat_CS"/>
</dbReference>
<feature type="repeat" description="WD" evidence="5">
    <location>
        <begin position="613"/>
        <end position="653"/>
    </location>
</feature>
<feature type="domain" description="EF-hand" evidence="6">
    <location>
        <begin position="24"/>
        <end position="59"/>
    </location>
</feature>
<dbReference type="PRINTS" id="PR00320">
    <property type="entry name" value="GPROTEINBRPT"/>
</dbReference>
<dbReference type="InterPro" id="IPR018247">
    <property type="entry name" value="EF_Hand_1_Ca_BS"/>
</dbReference>
<dbReference type="SUPFAM" id="SSF47473">
    <property type="entry name" value="EF-hand"/>
    <property type="match status" value="1"/>
</dbReference>
<protein>
    <recommendedName>
        <fullName evidence="1">WD repeat-containing protein on Y chromosome</fullName>
    </recommendedName>
</protein>
<dbReference type="PANTHER" id="PTHR44324">
    <property type="entry name" value="WD40 REPEAT DOMAIN 95"/>
    <property type="match status" value="1"/>
</dbReference>
<dbReference type="GeneID" id="106460579"/>
<evidence type="ECO:0000256" key="2">
    <source>
        <dbReference type="ARBA" id="ARBA00022574"/>
    </source>
</evidence>
<dbReference type="SMART" id="SM00054">
    <property type="entry name" value="EFh"/>
    <property type="match status" value="2"/>
</dbReference>